<evidence type="ECO:0000259" key="6">
    <source>
        <dbReference type="PROSITE" id="PS50157"/>
    </source>
</evidence>
<dbReference type="OrthoDB" id="3437960at2759"/>
<feature type="domain" description="C2H2-type" evidence="6">
    <location>
        <begin position="188"/>
        <end position="210"/>
    </location>
</feature>
<feature type="domain" description="C2H2-type" evidence="6">
    <location>
        <begin position="355"/>
        <end position="380"/>
    </location>
</feature>
<evidence type="ECO:0000313" key="7">
    <source>
        <dbReference type="EMBL" id="GBP42760.1"/>
    </source>
</evidence>
<evidence type="ECO:0000256" key="2">
    <source>
        <dbReference type="ARBA" id="ARBA00022737"/>
    </source>
</evidence>
<evidence type="ECO:0000256" key="4">
    <source>
        <dbReference type="ARBA" id="ARBA00022833"/>
    </source>
</evidence>
<protein>
    <submittedName>
        <fullName evidence="7">Zinc finger protein 311</fullName>
    </submittedName>
</protein>
<evidence type="ECO:0000256" key="1">
    <source>
        <dbReference type="ARBA" id="ARBA00022723"/>
    </source>
</evidence>
<dbReference type="SMART" id="SM00355">
    <property type="entry name" value="ZnF_C2H2"/>
    <property type="match status" value="9"/>
</dbReference>
<dbReference type="PANTHER" id="PTHR24379:SF121">
    <property type="entry name" value="C2H2-TYPE DOMAIN-CONTAINING PROTEIN"/>
    <property type="match status" value="1"/>
</dbReference>
<dbReference type="FunFam" id="3.30.160.60:FF:000100">
    <property type="entry name" value="Zinc finger 45-like"/>
    <property type="match status" value="1"/>
</dbReference>
<accession>A0A4C1VW37</accession>
<dbReference type="InterPro" id="IPR036236">
    <property type="entry name" value="Znf_C2H2_sf"/>
</dbReference>
<keyword evidence="3 5" id="KW-0863">Zinc-finger</keyword>
<dbReference type="Pfam" id="PF00096">
    <property type="entry name" value="zf-C2H2"/>
    <property type="match status" value="2"/>
</dbReference>
<keyword evidence="2" id="KW-0677">Repeat</keyword>
<dbReference type="AlphaFoldDB" id="A0A4C1VW37"/>
<dbReference type="Gene3D" id="3.30.160.60">
    <property type="entry name" value="Classic Zinc Finger"/>
    <property type="match status" value="5"/>
</dbReference>
<feature type="domain" description="C2H2-type" evidence="6">
    <location>
        <begin position="241"/>
        <end position="269"/>
    </location>
</feature>
<dbReference type="PANTHER" id="PTHR24379">
    <property type="entry name" value="KRAB AND ZINC FINGER DOMAIN-CONTAINING"/>
    <property type="match status" value="1"/>
</dbReference>
<dbReference type="SUPFAM" id="SSF57667">
    <property type="entry name" value="beta-beta-alpha zinc fingers"/>
    <property type="match status" value="4"/>
</dbReference>
<reference evidence="7 8" key="1">
    <citation type="journal article" date="2019" name="Commun. Biol.">
        <title>The bagworm genome reveals a unique fibroin gene that provides high tensile strength.</title>
        <authorList>
            <person name="Kono N."/>
            <person name="Nakamura H."/>
            <person name="Ohtoshi R."/>
            <person name="Tomita M."/>
            <person name="Numata K."/>
            <person name="Arakawa K."/>
        </authorList>
    </citation>
    <scope>NUCLEOTIDE SEQUENCE [LARGE SCALE GENOMIC DNA]</scope>
</reference>
<comment type="caution">
    <text evidence="7">The sequence shown here is derived from an EMBL/GenBank/DDBJ whole genome shotgun (WGS) entry which is preliminary data.</text>
</comment>
<evidence type="ECO:0000313" key="8">
    <source>
        <dbReference type="Proteomes" id="UP000299102"/>
    </source>
</evidence>
<dbReference type="STRING" id="151549.A0A4C1VW37"/>
<keyword evidence="4" id="KW-0862">Zinc</keyword>
<proteinExistence type="predicted"/>
<keyword evidence="1" id="KW-0479">Metal-binding</keyword>
<name>A0A4C1VW37_EUMVA</name>
<gene>
    <name evidence="7" type="primary">ZNF311</name>
    <name evidence="7" type="ORF">EVAR_23398_1</name>
</gene>
<feature type="domain" description="C2H2-type" evidence="6">
    <location>
        <begin position="298"/>
        <end position="326"/>
    </location>
</feature>
<feature type="domain" description="C2H2-type" evidence="6">
    <location>
        <begin position="94"/>
        <end position="122"/>
    </location>
</feature>
<sequence>MMRKFSAPRPFLLPRSPILRHRDASVINFAAAEFSALYCTVYSGKDGQKKDYSTAIKRRRVEDLPEPTKHRHNLITLLKYSNVTPFKDRTVLGYHCAYCSEVFTEPDDLRSHTRGEHDTVKFSYKSDSSVNNFIAFLDVTNLKCAICEMRLEHLEMLTDHLMEAHGRSYYKNIPDYIQPYKLTIDRIMKCCLCEEAFESFKSLASHMNIHYRNFVCQICGISFSNKYRLSRHEKIHEKGKYPCAHCHKIYLTDTKRRSHERSVHLRHTDSKCRICSRKFSNFYQKAKHMATEHDVEPLKCDCCEKTFVAKSLLRIHIRKFHLMERAHECDVCKQRFFLKIRLREHYVTHTGEKPFGCELCGNRYAYKKSLIYHRNKTHKT</sequence>
<organism evidence="7 8">
    <name type="scientific">Eumeta variegata</name>
    <name type="common">Bagworm moth</name>
    <name type="synonym">Eumeta japonica</name>
    <dbReference type="NCBI Taxonomy" id="151549"/>
    <lineage>
        <taxon>Eukaryota</taxon>
        <taxon>Metazoa</taxon>
        <taxon>Ecdysozoa</taxon>
        <taxon>Arthropoda</taxon>
        <taxon>Hexapoda</taxon>
        <taxon>Insecta</taxon>
        <taxon>Pterygota</taxon>
        <taxon>Neoptera</taxon>
        <taxon>Endopterygota</taxon>
        <taxon>Lepidoptera</taxon>
        <taxon>Glossata</taxon>
        <taxon>Ditrysia</taxon>
        <taxon>Tineoidea</taxon>
        <taxon>Psychidae</taxon>
        <taxon>Oiketicinae</taxon>
        <taxon>Eumeta</taxon>
    </lineage>
</organism>
<dbReference type="PROSITE" id="PS50157">
    <property type="entry name" value="ZINC_FINGER_C2H2_2"/>
    <property type="match status" value="7"/>
</dbReference>
<feature type="domain" description="C2H2-type" evidence="6">
    <location>
        <begin position="214"/>
        <end position="241"/>
    </location>
</feature>
<dbReference type="InterPro" id="IPR013087">
    <property type="entry name" value="Znf_C2H2_type"/>
</dbReference>
<dbReference type="Proteomes" id="UP000299102">
    <property type="component" value="Unassembled WGS sequence"/>
</dbReference>
<dbReference type="EMBL" id="BGZK01000423">
    <property type="protein sequence ID" value="GBP42760.1"/>
    <property type="molecule type" value="Genomic_DNA"/>
</dbReference>
<feature type="domain" description="C2H2-type" evidence="6">
    <location>
        <begin position="327"/>
        <end position="354"/>
    </location>
</feature>
<evidence type="ECO:0000256" key="5">
    <source>
        <dbReference type="PROSITE-ProRule" id="PRU00042"/>
    </source>
</evidence>
<dbReference type="PROSITE" id="PS00028">
    <property type="entry name" value="ZINC_FINGER_C2H2_1"/>
    <property type="match status" value="6"/>
</dbReference>
<evidence type="ECO:0000256" key="3">
    <source>
        <dbReference type="ARBA" id="ARBA00022771"/>
    </source>
</evidence>
<keyword evidence="8" id="KW-1185">Reference proteome</keyword>
<dbReference type="GO" id="GO:0008270">
    <property type="term" value="F:zinc ion binding"/>
    <property type="evidence" value="ECO:0007669"/>
    <property type="project" value="UniProtKB-KW"/>
</dbReference>